<evidence type="ECO:0000313" key="2">
    <source>
        <dbReference type="Proteomes" id="UP001064048"/>
    </source>
</evidence>
<organism evidence="1 2">
    <name type="scientific">Choristoneura fumiferana</name>
    <name type="common">Spruce budworm moth</name>
    <name type="synonym">Archips fumiferana</name>
    <dbReference type="NCBI Taxonomy" id="7141"/>
    <lineage>
        <taxon>Eukaryota</taxon>
        <taxon>Metazoa</taxon>
        <taxon>Ecdysozoa</taxon>
        <taxon>Arthropoda</taxon>
        <taxon>Hexapoda</taxon>
        <taxon>Insecta</taxon>
        <taxon>Pterygota</taxon>
        <taxon>Neoptera</taxon>
        <taxon>Endopterygota</taxon>
        <taxon>Lepidoptera</taxon>
        <taxon>Glossata</taxon>
        <taxon>Ditrysia</taxon>
        <taxon>Tortricoidea</taxon>
        <taxon>Tortricidae</taxon>
        <taxon>Tortricinae</taxon>
        <taxon>Choristoneura</taxon>
    </lineage>
</organism>
<keyword evidence="2" id="KW-1185">Reference proteome</keyword>
<evidence type="ECO:0000313" key="1">
    <source>
        <dbReference type="EMBL" id="KAI8440765.1"/>
    </source>
</evidence>
<protein>
    <submittedName>
        <fullName evidence="1">Uncharacterized protein</fullName>
    </submittedName>
</protein>
<dbReference type="Proteomes" id="UP001064048">
    <property type="component" value="Chromosome 15"/>
</dbReference>
<sequence>MHPQQFGFTKGRSTTDAGHSLVKFILQAWEESHDAIGITLDSKLQWGPHVTAIAGRLSSAAFAVWKIRQLTDVATARLMRRRGTVAAALPVSLVLFLAKWVHRPLLGGIPTYPPVSPAGEVRNGFPQVNERQRQLPVTVEISPTVAASHFYMVPQTRVNSLTVPPAVANAGLAGHSRGPGPREVPKSSPPLLSII</sequence>
<name>A0ACC0KWW6_CHOFU</name>
<comment type="caution">
    <text evidence="1">The sequence shown here is derived from an EMBL/GenBank/DDBJ whole genome shotgun (WGS) entry which is preliminary data.</text>
</comment>
<dbReference type="EMBL" id="CM046115">
    <property type="protein sequence ID" value="KAI8440765.1"/>
    <property type="molecule type" value="Genomic_DNA"/>
</dbReference>
<gene>
    <name evidence="1" type="ORF">MSG28_009095</name>
</gene>
<reference evidence="1 2" key="1">
    <citation type="journal article" date="2022" name="Genome Biol. Evol.">
        <title>The Spruce Budworm Genome: Reconstructing the Evolutionary History of Antifreeze Proteins.</title>
        <authorList>
            <person name="Beliveau C."/>
            <person name="Gagne P."/>
            <person name="Picq S."/>
            <person name="Vernygora O."/>
            <person name="Keeling C.I."/>
            <person name="Pinkney K."/>
            <person name="Doucet D."/>
            <person name="Wen F."/>
            <person name="Johnston J.S."/>
            <person name="Maaroufi H."/>
            <person name="Boyle B."/>
            <person name="Laroche J."/>
            <person name="Dewar K."/>
            <person name="Juretic N."/>
            <person name="Blackburn G."/>
            <person name="Nisole A."/>
            <person name="Brunet B."/>
            <person name="Brandao M."/>
            <person name="Lumley L."/>
            <person name="Duan J."/>
            <person name="Quan G."/>
            <person name="Lucarotti C.J."/>
            <person name="Roe A.D."/>
            <person name="Sperling F.A.H."/>
            <person name="Levesque R.C."/>
            <person name="Cusson M."/>
        </authorList>
    </citation>
    <scope>NUCLEOTIDE SEQUENCE [LARGE SCALE GENOMIC DNA]</scope>
    <source>
        <strain evidence="1">Glfc:IPQL:Cfum</strain>
    </source>
</reference>
<proteinExistence type="predicted"/>
<accession>A0ACC0KWW6</accession>